<dbReference type="PANTHER" id="PTHR11309:SF99">
    <property type="entry name" value="FRIZZLED-4"/>
    <property type="match status" value="1"/>
</dbReference>
<comment type="similarity">
    <text evidence="2">Belongs to the G-protein coupled receptor Fz/Smo family.</text>
</comment>
<keyword evidence="7 9" id="KW-1015">Disulfide bond</keyword>
<dbReference type="PROSITE" id="PS50261">
    <property type="entry name" value="G_PROTEIN_RECEP_F2_4"/>
    <property type="match status" value="1"/>
</dbReference>
<comment type="subcellular location">
    <subcellularLocation>
        <location evidence="1">Membrane</location>
        <topology evidence="1">Multi-pass membrane protein</topology>
    </subcellularLocation>
</comment>
<organism evidence="15 16">
    <name type="scientific">Clavelina lepadiformis</name>
    <name type="common">Light-bulb sea squirt</name>
    <name type="synonym">Ascidia lepadiformis</name>
    <dbReference type="NCBI Taxonomy" id="159417"/>
    <lineage>
        <taxon>Eukaryota</taxon>
        <taxon>Metazoa</taxon>
        <taxon>Chordata</taxon>
        <taxon>Tunicata</taxon>
        <taxon>Ascidiacea</taxon>
        <taxon>Aplousobranchia</taxon>
        <taxon>Clavelinidae</taxon>
        <taxon>Clavelina</taxon>
    </lineage>
</organism>
<feature type="transmembrane region" description="Helical" evidence="11">
    <location>
        <begin position="387"/>
        <end position="412"/>
    </location>
</feature>
<dbReference type="InterPro" id="IPR017981">
    <property type="entry name" value="GPCR_2-like_7TM"/>
</dbReference>
<keyword evidence="6 11" id="KW-0472">Membrane</keyword>
<dbReference type="PRINTS" id="PR00489">
    <property type="entry name" value="FRIZZLED"/>
</dbReference>
<name>A0ABP0FVE0_CLALP</name>
<feature type="disulfide bond" evidence="9">
    <location>
        <begin position="71"/>
        <end position="109"/>
    </location>
</feature>
<evidence type="ECO:0000256" key="11">
    <source>
        <dbReference type="SAM" id="Phobius"/>
    </source>
</evidence>
<evidence type="ECO:0000256" key="5">
    <source>
        <dbReference type="ARBA" id="ARBA00022989"/>
    </source>
</evidence>
<feature type="compositionally biased region" description="Polar residues" evidence="10">
    <location>
        <begin position="151"/>
        <end position="167"/>
    </location>
</feature>
<dbReference type="Pfam" id="PF01534">
    <property type="entry name" value="Frizzled"/>
    <property type="match status" value="1"/>
</dbReference>
<dbReference type="SUPFAM" id="SSF63501">
    <property type="entry name" value="Frizzled cysteine-rich domain"/>
    <property type="match status" value="1"/>
</dbReference>
<evidence type="ECO:0000256" key="1">
    <source>
        <dbReference type="ARBA" id="ARBA00004141"/>
    </source>
</evidence>
<gene>
    <name evidence="15" type="ORF">CVLEPA_LOCUS13287</name>
</gene>
<dbReference type="InterPro" id="IPR036790">
    <property type="entry name" value="Frizzled_dom_sf"/>
</dbReference>
<keyword evidence="12" id="KW-0732">Signal</keyword>
<dbReference type="InterPro" id="IPR020067">
    <property type="entry name" value="Frizzled_dom"/>
</dbReference>
<feature type="transmembrane region" description="Helical" evidence="11">
    <location>
        <begin position="255"/>
        <end position="271"/>
    </location>
</feature>
<evidence type="ECO:0000259" key="13">
    <source>
        <dbReference type="PROSITE" id="PS50038"/>
    </source>
</evidence>
<feature type="transmembrane region" description="Helical" evidence="11">
    <location>
        <begin position="547"/>
        <end position="566"/>
    </location>
</feature>
<dbReference type="Gene3D" id="1.10.2000.10">
    <property type="entry name" value="Frizzled cysteine-rich domain"/>
    <property type="match status" value="1"/>
</dbReference>
<evidence type="ECO:0000256" key="4">
    <source>
        <dbReference type="ARBA" id="ARBA00022692"/>
    </source>
</evidence>
<keyword evidence="3" id="KW-0217">Developmental protein</keyword>
<evidence type="ECO:0000259" key="14">
    <source>
        <dbReference type="PROSITE" id="PS50261"/>
    </source>
</evidence>
<evidence type="ECO:0000256" key="6">
    <source>
        <dbReference type="ARBA" id="ARBA00023136"/>
    </source>
</evidence>
<feature type="signal peptide" evidence="12">
    <location>
        <begin position="1"/>
        <end position="16"/>
    </location>
</feature>
<dbReference type="InterPro" id="IPR015526">
    <property type="entry name" value="Frizzled/SFRP"/>
</dbReference>
<dbReference type="EMBL" id="CAWYQH010000096">
    <property type="protein sequence ID" value="CAK8682632.1"/>
    <property type="molecule type" value="Genomic_DNA"/>
</dbReference>
<evidence type="ECO:0000256" key="10">
    <source>
        <dbReference type="SAM" id="MobiDB-lite"/>
    </source>
</evidence>
<dbReference type="SMART" id="SM00063">
    <property type="entry name" value="FRI"/>
    <property type="match status" value="1"/>
</dbReference>
<feature type="compositionally biased region" description="Basic and acidic residues" evidence="10">
    <location>
        <begin position="169"/>
        <end position="179"/>
    </location>
</feature>
<keyword evidence="16" id="KW-1185">Reference proteome</keyword>
<evidence type="ECO:0000256" key="8">
    <source>
        <dbReference type="ARBA" id="ARBA00023170"/>
    </source>
</evidence>
<keyword evidence="5 11" id="KW-1133">Transmembrane helix</keyword>
<feature type="chain" id="PRO_5045711034" description="Frizzled-4" evidence="12">
    <location>
        <begin position="17"/>
        <end position="652"/>
    </location>
</feature>
<feature type="domain" description="G-protein coupled receptors family 2 profile 2" evidence="14">
    <location>
        <begin position="219"/>
        <end position="447"/>
    </location>
</feature>
<evidence type="ECO:0000313" key="15">
    <source>
        <dbReference type="EMBL" id="CAK8682632.1"/>
    </source>
</evidence>
<dbReference type="Pfam" id="PF01392">
    <property type="entry name" value="Fz"/>
    <property type="match status" value="1"/>
</dbReference>
<dbReference type="SMART" id="SM01330">
    <property type="entry name" value="Frizzled"/>
    <property type="match status" value="1"/>
</dbReference>
<feature type="disulfide bond" evidence="9">
    <location>
        <begin position="102"/>
        <end position="126"/>
    </location>
</feature>
<dbReference type="Proteomes" id="UP001642483">
    <property type="component" value="Unassembled WGS sequence"/>
</dbReference>
<proteinExistence type="inferred from homology"/>
<dbReference type="InterPro" id="IPR000539">
    <property type="entry name" value="Frizzled/Smoothened_7TM"/>
</dbReference>
<feature type="transmembrane region" description="Helical" evidence="11">
    <location>
        <begin position="218"/>
        <end position="243"/>
    </location>
</feature>
<protein>
    <recommendedName>
        <fullName evidence="17">Frizzled-4</fullName>
    </recommendedName>
</protein>
<evidence type="ECO:0008006" key="17">
    <source>
        <dbReference type="Google" id="ProtNLM"/>
    </source>
</evidence>
<evidence type="ECO:0000256" key="3">
    <source>
        <dbReference type="ARBA" id="ARBA00022473"/>
    </source>
</evidence>
<sequence length="652" mass="74079">MLLLILNLVMISSGMPQQGRHHHRQCVPITEKICAGFEYNMTTMPNILGHESQAEASASINEFQLLLETKCSDRLQFFLCSLYFPMCSSKVDVAITACRPMCEEVRSKCEPVMQKAHFEWPSTIDCNKLPIQTEKQKLCMQPPNITKSVTSVSLENNSKDPASNVPVNSDDKSKQRNEESLNPCQNFNKFYFDTRSKACVPRCDAKVDVMFNHDDKRLAYFIFFVCGLFCFSSTAVTMLTFLIDNKRFKYPLKPILFMALCYNAYSAAYLFRSTKGPIYSMSCADNNETSSQYMTSGFDNTTCTAVFVVLYYFGMAASAWWVVLSLTWFLSAGFKWSHEAISGFGFYFHIFAWSLPAVQTVVVMFLGKTDGDEFTGMCYIGNHDPDMQLYAVILPSAFYLLTGSLILSFGFSSLLKIRQMLKQQDSLGNFEKLLLKLGLFSFFYVIPAACLLVINFYQYQNYPFWILHSQTKHCSEVTEPKPKYVNSFEHRSIFAITNNKQDHLLENVILEASNKYSNVKSGFTEARKAETLLNCSIKESIPPFSAFVTKVLMPFLAGVATGIWVWSKKTINSWRHLFQTCRCTSRIKQQTNKQPKPAFTAPLLDNSGATSSEKSGRRCKCGCEVNEEHVKHSLPPQSRNSIRTTNLIFSHN</sequence>
<feature type="region of interest" description="Disordered" evidence="10">
    <location>
        <begin position="151"/>
        <end position="179"/>
    </location>
</feature>
<feature type="transmembrane region" description="Helical" evidence="11">
    <location>
        <begin position="346"/>
        <end position="367"/>
    </location>
</feature>
<evidence type="ECO:0000313" key="16">
    <source>
        <dbReference type="Proteomes" id="UP001642483"/>
    </source>
</evidence>
<feature type="domain" description="FZ" evidence="13">
    <location>
        <begin position="21"/>
        <end position="142"/>
    </location>
</feature>
<evidence type="ECO:0000256" key="7">
    <source>
        <dbReference type="ARBA" id="ARBA00023157"/>
    </source>
</evidence>
<comment type="caution">
    <text evidence="15">The sequence shown here is derived from an EMBL/GenBank/DDBJ whole genome shotgun (WGS) entry which is preliminary data.</text>
</comment>
<keyword evidence="8" id="KW-0675">Receptor</keyword>
<dbReference type="PROSITE" id="PS50038">
    <property type="entry name" value="FZ"/>
    <property type="match status" value="1"/>
</dbReference>
<feature type="disulfide bond" evidence="9">
    <location>
        <begin position="26"/>
        <end position="87"/>
    </location>
</feature>
<feature type="compositionally biased region" description="Polar residues" evidence="10">
    <location>
        <begin position="635"/>
        <end position="652"/>
    </location>
</feature>
<feature type="region of interest" description="Disordered" evidence="10">
    <location>
        <begin position="632"/>
        <end position="652"/>
    </location>
</feature>
<dbReference type="PANTHER" id="PTHR11309">
    <property type="entry name" value="FRIZZLED"/>
    <property type="match status" value="1"/>
</dbReference>
<feature type="disulfide bond" evidence="9">
    <location>
        <begin position="98"/>
        <end position="139"/>
    </location>
</feature>
<reference evidence="15 16" key="1">
    <citation type="submission" date="2024-02" db="EMBL/GenBank/DDBJ databases">
        <authorList>
            <person name="Daric V."/>
            <person name="Darras S."/>
        </authorList>
    </citation>
    <scope>NUCLEOTIDE SEQUENCE [LARGE SCALE GENOMIC DNA]</scope>
</reference>
<accession>A0ABP0FVE0</accession>
<feature type="transmembrane region" description="Helical" evidence="11">
    <location>
        <begin position="309"/>
        <end position="334"/>
    </location>
</feature>
<keyword evidence="4 11" id="KW-0812">Transmembrane</keyword>
<evidence type="ECO:0000256" key="12">
    <source>
        <dbReference type="SAM" id="SignalP"/>
    </source>
</evidence>
<evidence type="ECO:0000256" key="9">
    <source>
        <dbReference type="PROSITE-ProRule" id="PRU00090"/>
    </source>
</evidence>
<feature type="transmembrane region" description="Helical" evidence="11">
    <location>
        <begin position="433"/>
        <end position="457"/>
    </location>
</feature>
<feature type="region of interest" description="Disordered" evidence="10">
    <location>
        <begin position="592"/>
        <end position="617"/>
    </location>
</feature>
<feature type="disulfide bond" evidence="9">
    <location>
        <begin position="34"/>
        <end position="80"/>
    </location>
</feature>
<evidence type="ECO:0000256" key="2">
    <source>
        <dbReference type="ARBA" id="ARBA00008077"/>
    </source>
</evidence>
<dbReference type="Gene3D" id="1.20.1070.10">
    <property type="entry name" value="Rhodopsin 7-helix transmembrane proteins"/>
    <property type="match status" value="1"/>
</dbReference>